<gene>
    <name evidence="2" type="ORF">UFOPK2366_00047</name>
    <name evidence="3" type="ORF">UFOPK2992_00988</name>
    <name evidence="4" type="ORF">UFOPK3267_01971</name>
</gene>
<dbReference type="AlphaFoldDB" id="A0A6J6XSU2"/>
<evidence type="ECO:0000259" key="1">
    <source>
        <dbReference type="Pfam" id="PF12728"/>
    </source>
</evidence>
<dbReference type="EMBL" id="CAFBIY010000118">
    <property type="protein sequence ID" value="CAB4852247.1"/>
    <property type="molecule type" value="Genomic_DNA"/>
</dbReference>
<evidence type="ECO:0000313" key="4">
    <source>
        <dbReference type="EMBL" id="CAB4852247.1"/>
    </source>
</evidence>
<protein>
    <submittedName>
        <fullName evidence="3">Unannotated protein</fullName>
    </submittedName>
</protein>
<feature type="domain" description="Helix-turn-helix" evidence="1">
    <location>
        <begin position="15"/>
        <end position="59"/>
    </location>
</feature>
<dbReference type="EMBL" id="CAFAAI010000161">
    <property type="protein sequence ID" value="CAB4800391.1"/>
    <property type="molecule type" value="Genomic_DNA"/>
</dbReference>
<dbReference type="InterPro" id="IPR041657">
    <property type="entry name" value="HTH_17"/>
</dbReference>
<dbReference type="EMBL" id="CAEZXM010000003">
    <property type="protein sequence ID" value="CAB4678592.1"/>
    <property type="molecule type" value="Genomic_DNA"/>
</dbReference>
<sequence>MSAHNRRRPNRGRTFTIEEYSECRGVHPDTVRNWIRQGKITARKRGNQPNDPWLILVDDPTDESPVGTLNDLGPVTETDGHCTLCTTRQAHLESLERHLALLERHVELQQRTLDTMSASNTWRRPA</sequence>
<dbReference type="SUPFAM" id="SSF46955">
    <property type="entry name" value="Putative DNA-binding domain"/>
    <property type="match status" value="1"/>
</dbReference>
<dbReference type="Pfam" id="PF12728">
    <property type="entry name" value="HTH_17"/>
    <property type="match status" value="1"/>
</dbReference>
<reference evidence="3" key="1">
    <citation type="submission" date="2020-05" db="EMBL/GenBank/DDBJ databases">
        <authorList>
            <person name="Chiriac C."/>
            <person name="Salcher M."/>
            <person name="Ghai R."/>
            <person name="Kavagutti S V."/>
        </authorList>
    </citation>
    <scope>NUCLEOTIDE SEQUENCE</scope>
</reference>
<organism evidence="3">
    <name type="scientific">freshwater metagenome</name>
    <dbReference type="NCBI Taxonomy" id="449393"/>
    <lineage>
        <taxon>unclassified sequences</taxon>
        <taxon>metagenomes</taxon>
        <taxon>ecological metagenomes</taxon>
    </lineage>
</organism>
<accession>A0A6J6XSU2</accession>
<evidence type="ECO:0000313" key="2">
    <source>
        <dbReference type="EMBL" id="CAB4678592.1"/>
    </source>
</evidence>
<name>A0A6J6XSU2_9ZZZZ</name>
<proteinExistence type="predicted"/>
<dbReference type="InterPro" id="IPR009061">
    <property type="entry name" value="DNA-bd_dom_put_sf"/>
</dbReference>
<evidence type="ECO:0000313" key="3">
    <source>
        <dbReference type="EMBL" id="CAB4800391.1"/>
    </source>
</evidence>